<dbReference type="RefSeq" id="WP_014134078.1">
    <property type="nucleotide sequence ID" value="NC_016109.1"/>
</dbReference>
<sequence length="132" mass="13482">MAESLGSELEGRAVRSLRGGDRLVLDLDDGLRLTVRNDFRLRHGAAVDHFYPALGLSPAGPLERLAGAVVTATTVTPAGGLQLSFDTGHVLAVAPDPAPGGPAHPWQLSSPAGPLYTGGPLHTGDPDGSAAF</sequence>
<feature type="region of interest" description="Disordered" evidence="1">
    <location>
        <begin position="95"/>
        <end position="132"/>
    </location>
</feature>
<dbReference type="KEGG" id="ksk:KSE_09220"/>
<protein>
    <submittedName>
        <fullName evidence="2">Uncharacterized protein</fullName>
    </submittedName>
</protein>
<dbReference type="Proteomes" id="UP000007076">
    <property type="component" value="Chromosome"/>
</dbReference>
<evidence type="ECO:0000313" key="3">
    <source>
        <dbReference type="Proteomes" id="UP000007076"/>
    </source>
</evidence>
<dbReference type="STRING" id="452652.KSE_09220"/>
<dbReference type="PATRIC" id="fig|452652.3.peg.911"/>
<dbReference type="AlphaFoldDB" id="E4N6C8"/>
<proteinExistence type="predicted"/>
<dbReference type="eggNOG" id="ENOG5030KT3">
    <property type="taxonomic scope" value="Bacteria"/>
</dbReference>
<accession>E4N6C8</accession>
<evidence type="ECO:0000256" key="1">
    <source>
        <dbReference type="SAM" id="MobiDB-lite"/>
    </source>
</evidence>
<gene>
    <name evidence="2" type="ordered locus">KSE_09220</name>
</gene>
<dbReference type="EMBL" id="AP010968">
    <property type="protein sequence ID" value="BAJ26759.1"/>
    <property type="molecule type" value="Genomic_DNA"/>
</dbReference>
<reference evidence="2 3" key="1">
    <citation type="journal article" date="2010" name="DNA Res.">
        <title>Genome sequence of Kitasatospora setae NBRC 14216T: an evolutionary snapshot of the family Streptomycetaceae.</title>
        <authorList>
            <person name="Ichikawa N."/>
            <person name="Oguchi A."/>
            <person name="Ikeda H."/>
            <person name="Ishikawa J."/>
            <person name="Kitani S."/>
            <person name="Watanabe Y."/>
            <person name="Nakamura S."/>
            <person name="Katano Y."/>
            <person name="Kishi E."/>
            <person name="Sasagawa M."/>
            <person name="Ankai A."/>
            <person name="Fukui S."/>
            <person name="Hashimoto Y."/>
            <person name="Kamata S."/>
            <person name="Otoguro M."/>
            <person name="Tanikawa S."/>
            <person name="Nihira T."/>
            <person name="Horinouchi S."/>
            <person name="Ohnishi Y."/>
            <person name="Hayakawa M."/>
            <person name="Kuzuyama T."/>
            <person name="Arisawa A."/>
            <person name="Nomoto F."/>
            <person name="Miura H."/>
            <person name="Takahashi Y."/>
            <person name="Fujita N."/>
        </authorList>
    </citation>
    <scope>NUCLEOTIDE SEQUENCE [LARGE SCALE GENOMIC DNA]</scope>
    <source>
        <strain evidence="3">ATCC 33774 / DSM 43861 / JCM 3304 / KCC A-0304 / NBRC 14216 / KM-6054</strain>
    </source>
</reference>
<dbReference type="Pfam" id="PF19686">
    <property type="entry name" value="DUF6188"/>
    <property type="match status" value="1"/>
</dbReference>
<dbReference type="InterPro" id="IPR046179">
    <property type="entry name" value="DUF6188"/>
</dbReference>
<dbReference type="HOGENOM" id="CLU_149953_0_0_11"/>
<organism evidence="2 3">
    <name type="scientific">Kitasatospora setae (strain ATCC 33774 / DSM 43861 / JCM 3304 / KCC A-0304 / NBRC 14216 / KM-6054)</name>
    <name type="common">Streptomyces setae</name>
    <dbReference type="NCBI Taxonomy" id="452652"/>
    <lineage>
        <taxon>Bacteria</taxon>
        <taxon>Bacillati</taxon>
        <taxon>Actinomycetota</taxon>
        <taxon>Actinomycetes</taxon>
        <taxon>Kitasatosporales</taxon>
        <taxon>Streptomycetaceae</taxon>
        <taxon>Kitasatospora</taxon>
    </lineage>
</organism>
<name>E4N6C8_KITSK</name>
<evidence type="ECO:0000313" key="2">
    <source>
        <dbReference type="EMBL" id="BAJ26759.1"/>
    </source>
</evidence>
<keyword evidence="3" id="KW-1185">Reference proteome</keyword>